<evidence type="ECO:0000313" key="2">
    <source>
        <dbReference type="Proteomes" id="UP000321337"/>
    </source>
</evidence>
<keyword evidence="2" id="KW-1185">Reference proteome</keyword>
<protein>
    <submittedName>
        <fullName evidence="1">Uncharacterized protein</fullName>
    </submittedName>
</protein>
<proteinExistence type="predicted"/>
<dbReference type="Proteomes" id="UP000321337">
    <property type="component" value="Unassembled WGS sequence"/>
</dbReference>
<dbReference type="AlphaFoldDB" id="A0A512LCI8"/>
<organism evidence="1 2">
    <name type="scientific">Sulfuriferula plumbiphila</name>
    <dbReference type="NCBI Taxonomy" id="171865"/>
    <lineage>
        <taxon>Bacteria</taxon>
        <taxon>Pseudomonadati</taxon>
        <taxon>Pseudomonadota</taxon>
        <taxon>Betaproteobacteria</taxon>
        <taxon>Nitrosomonadales</taxon>
        <taxon>Sulfuricellaceae</taxon>
        <taxon>Sulfuriferula</taxon>
    </lineage>
</organism>
<dbReference type="EMBL" id="BKAD01000060">
    <property type="protein sequence ID" value="GEP32204.1"/>
    <property type="molecule type" value="Genomic_DNA"/>
</dbReference>
<comment type="caution">
    <text evidence="1">The sequence shown here is derived from an EMBL/GenBank/DDBJ whole genome shotgun (WGS) entry which is preliminary data.</text>
</comment>
<sequence length="61" mass="6730">MIGDIDLNAPFWIQFLPMYFLGSRADEEIINTAALLEAFQASGGGCQPLPPLTWTCWLEGV</sequence>
<accession>A0A512LCI8</accession>
<evidence type="ECO:0000313" key="1">
    <source>
        <dbReference type="EMBL" id="GEP32204.1"/>
    </source>
</evidence>
<reference evidence="1 2" key="1">
    <citation type="submission" date="2019-07" db="EMBL/GenBank/DDBJ databases">
        <title>Whole genome shotgun sequence of Thiobacillus plumbophilus NBRC 107929.</title>
        <authorList>
            <person name="Hosoyama A."/>
            <person name="Uohara A."/>
            <person name="Ohji S."/>
            <person name="Ichikawa N."/>
        </authorList>
    </citation>
    <scope>NUCLEOTIDE SEQUENCE [LARGE SCALE GENOMIC DNA]</scope>
    <source>
        <strain evidence="1 2">NBRC 107929</strain>
    </source>
</reference>
<name>A0A512LCI8_9PROT</name>
<gene>
    <name evidence="1" type="ORF">TPL01_33420</name>
</gene>